<evidence type="ECO:0000313" key="7">
    <source>
        <dbReference type="Proteomes" id="UP001552479"/>
    </source>
</evidence>
<accession>A0ABV3IYP1</accession>
<comment type="subcellular location">
    <subcellularLocation>
        <location evidence="1">Membrane</location>
        <topology evidence="1">Multi-pass membrane protein</topology>
    </subcellularLocation>
</comment>
<comment type="caution">
    <text evidence="6">The sequence shown here is derived from an EMBL/GenBank/DDBJ whole genome shotgun (WGS) entry which is preliminary data.</text>
</comment>
<dbReference type="EMBL" id="JBFASG010000020">
    <property type="protein sequence ID" value="MEV4925194.1"/>
    <property type="molecule type" value="Genomic_DNA"/>
</dbReference>
<evidence type="ECO:0000256" key="2">
    <source>
        <dbReference type="ARBA" id="ARBA00022692"/>
    </source>
</evidence>
<feature type="transmembrane region" description="Helical" evidence="5">
    <location>
        <begin position="105"/>
        <end position="123"/>
    </location>
</feature>
<keyword evidence="4 5" id="KW-0472">Membrane</keyword>
<feature type="transmembrane region" description="Helical" evidence="5">
    <location>
        <begin position="37"/>
        <end position="59"/>
    </location>
</feature>
<evidence type="ECO:0000313" key="6">
    <source>
        <dbReference type="EMBL" id="MEV4925194.1"/>
    </source>
</evidence>
<feature type="transmembrane region" description="Helical" evidence="5">
    <location>
        <begin position="143"/>
        <end position="163"/>
    </location>
</feature>
<dbReference type="Proteomes" id="UP001552479">
    <property type="component" value="Unassembled WGS sequence"/>
</dbReference>
<organism evidence="6 7">
    <name type="scientific">Streptomyces roseoverticillatus</name>
    <dbReference type="NCBI Taxonomy" id="66429"/>
    <lineage>
        <taxon>Bacteria</taxon>
        <taxon>Bacillati</taxon>
        <taxon>Actinomycetota</taxon>
        <taxon>Actinomycetes</taxon>
        <taxon>Kitasatosporales</taxon>
        <taxon>Streptomycetaceae</taxon>
        <taxon>Streptomyces</taxon>
    </lineage>
</organism>
<feature type="transmembrane region" description="Helical" evidence="5">
    <location>
        <begin position="175"/>
        <end position="191"/>
    </location>
</feature>
<keyword evidence="2 5" id="KW-0812">Transmembrane</keyword>
<protein>
    <submittedName>
        <fullName evidence="6">Uncharacterized protein</fullName>
    </submittedName>
</protein>
<dbReference type="InterPro" id="IPR035952">
    <property type="entry name" value="Rhomboid-like_sf"/>
</dbReference>
<evidence type="ECO:0000256" key="1">
    <source>
        <dbReference type="ARBA" id="ARBA00004141"/>
    </source>
</evidence>
<name>A0ABV3IYP1_9ACTN</name>
<evidence type="ECO:0000256" key="3">
    <source>
        <dbReference type="ARBA" id="ARBA00022989"/>
    </source>
</evidence>
<gene>
    <name evidence="6" type="ORF">AB0L03_20550</name>
</gene>
<sequence length="246" mass="25828">MDAIVFNVTTAGLMVLMFKAGMALIGPDTVSRRRPPWAAAGLAVIAIGAVVTQLCWSGAMDAFDDDPSKSGWWRVVTAVFMQNGGLFGGAWNIATLVVVAALAEWFWGAPLMAGLFAAGILLPQHIDALFGESDRATTDPRNFAGSSGATYFLAATLAAALLLRAARGGTPTERLLALAVPAAGLAMWFAQSNGHGLVAVYGFVLGALVRVLARPLIHPDRDLRRPPRTTMASLTALAGRRTRQAG</sequence>
<evidence type="ECO:0000256" key="4">
    <source>
        <dbReference type="ARBA" id="ARBA00023136"/>
    </source>
</evidence>
<evidence type="ECO:0000256" key="5">
    <source>
        <dbReference type="SAM" id="Phobius"/>
    </source>
</evidence>
<feature type="transmembrane region" description="Helical" evidence="5">
    <location>
        <begin position="197"/>
        <end position="217"/>
    </location>
</feature>
<keyword evidence="3 5" id="KW-1133">Transmembrane helix</keyword>
<keyword evidence="7" id="KW-1185">Reference proteome</keyword>
<feature type="transmembrane region" description="Helical" evidence="5">
    <location>
        <begin position="71"/>
        <end position="93"/>
    </location>
</feature>
<dbReference type="SUPFAM" id="SSF144091">
    <property type="entry name" value="Rhomboid-like"/>
    <property type="match status" value="1"/>
</dbReference>
<reference evidence="6 7" key="1">
    <citation type="submission" date="2024-06" db="EMBL/GenBank/DDBJ databases">
        <title>The Natural Products Discovery Center: Release of the First 8490 Sequenced Strains for Exploring Actinobacteria Biosynthetic Diversity.</title>
        <authorList>
            <person name="Kalkreuter E."/>
            <person name="Kautsar S.A."/>
            <person name="Yang D."/>
            <person name="Bader C.D."/>
            <person name="Teijaro C.N."/>
            <person name="Fluegel L."/>
            <person name="Davis C.M."/>
            <person name="Simpson J.R."/>
            <person name="Lauterbach L."/>
            <person name="Steele A.D."/>
            <person name="Gui C."/>
            <person name="Meng S."/>
            <person name="Li G."/>
            <person name="Viehrig K."/>
            <person name="Ye F."/>
            <person name="Su P."/>
            <person name="Kiefer A.F."/>
            <person name="Nichols A."/>
            <person name="Cepeda A.J."/>
            <person name="Yan W."/>
            <person name="Fan B."/>
            <person name="Jiang Y."/>
            <person name="Adhikari A."/>
            <person name="Zheng C.-J."/>
            <person name="Schuster L."/>
            <person name="Cowan T.M."/>
            <person name="Smanski M.J."/>
            <person name="Chevrette M.G."/>
            <person name="De Carvalho L.P.S."/>
            <person name="Shen B."/>
        </authorList>
    </citation>
    <scope>NUCLEOTIDE SEQUENCE [LARGE SCALE GENOMIC DNA]</scope>
    <source>
        <strain evidence="6 7">NPDC053791</strain>
    </source>
</reference>
<dbReference type="RefSeq" id="WP_359098212.1">
    <property type="nucleotide sequence ID" value="NZ_JBEZGT010000009.1"/>
</dbReference>
<proteinExistence type="predicted"/>
<feature type="transmembrane region" description="Helical" evidence="5">
    <location>
        <begin position="6"/>
        <end position="25"/>
    </location>
</feature>